<proteinExistence type="predicted"/>
<evidence type="ECO:0000313" key="1">
    <source>
        <dbReference type="EMBL" id="TDL13952.1"/>
    </source>
</evidence>
<dbReference type="VEuPathDB" id="FungiDB:BD410DRAFT_817250"/>
<dbReference type="EMBL" id="ML170423">
    <property type="protein sequence ID" value="TDL13952.1"/>
    <property type="molecule type" value="Genomic_DNA"/>
</dbReference>
<reference evidence="1 2" key="1">
    <citation type="submission" date="2018-06" db="EMBL/GenBank/DDBJ databases">
        <title>A transcriptomic atlas of mushroom development highlights an independent origin of complex multicellularity.</title>
        <authorList>
            <consortium name="DOE Joint Genome Institute"/>
            <person name="Krizsan K."/>
            <person name="Almasi E."/>
            <person name="Merenyi Z."/>
            <person name="Sahu N."/>
            <person name="Viragh M."/>
            <person name="Koszo T."/>
            <person name="Mondo S."/>
            <person name="Kiss B."/>
            <person name="Balint B."/>
            <person name="Kues U."/>
            <person name="Barry K."/>
            <person name="Hegedus J.C."/>
            <person name="Henrissat B."/>
            <person name="Johnson J."/>
            <person name="Lipzen A."/>
            <person name="Ohm R."/>
            <person name="Nagy I."/>
            <person name="Pangilinan J."/>
            <person name="Yan J."/>
            <person name="Xiong Y."/>
            <person name="Grigoriev I.V."/>
            <person name="Hibbett D.S."/>
            <person name="Nagy L.G."/>
        </authorList>
    </citation>
    <scope>NUCLEOTIDE SEQUENCE [LARGE SCALE GENOMIC DNA]</scope>
    <source>
        <strain evidence="1 2">SZMC22713</strain>
    </source>
</reference>
<dbReference type="Gene3D" id="3.60.130.30">
    <property type="match status" value="1"/>
</dbReference>
<dbReference type="OrthoDB" id="3202607at2759"/>
<accession>A0A4Y7PGH1</accession>
<dbReference type="Proteomes" id="UP000294933">
    <property type="component" value="Unassembled WGS sequence"/>
</dbReference>
<dbReference type="AlphaFoldDB" id="A0A4Y7PGH1"/>
<protein>
    <recommendedName>
        <fullName evidence="3">2OGFeDO JBP1/TET oxygenase domain-containing protein</fullName>
    </recommendedName>
</protein>
<evidence type="ECO:0008006" key="3">
    <source>
        <dbReference type="Google" id="ProtNLM"/>
    </source>
</evidence>
<name>A0A4Y7PGH1_9AGAM</name>
<gene>
    <name evidence="1" type="ORF">BD410DRAFT_817250</name>
</gene>
<organism evidence="1 2">
    <name type="scientific">Rickenella mellea</name>
    <dbReference type="NCBI Taxonomy" id="50990"/>
    <lineage>
        <taxon>Eukaryota</taxon>
        <taxon>Fungi</taxon>
        <taxon>Dikarya</taxon>
        <taxon>Basidiomycota</taxon>
        <taxon>Agaricomycotina</taxon>
        <taxon>Agaricomycetes</taxon>
        <taxon>Hymenochaetales</taxon>
        <taxon>Rickenellaceae</taxon>
        <taxon>Rickenella</taxon>
    </lineage>
</organism>
<keyword evidence="2" id="KW-1185">Reference proteome</keyword>
<evidence type="ECO:0000313" key="2">
    <source>
        <dbReference type="Proteomes" id="UP000294933"/>
    </source>
</evidence>
<sequence>MGYRGAVEVDRSSYTLDDVLGMGLTLVPWDGRTPKPLVDSENRVLGVLAGQPKDEGWAGVATDAFDAIQDERGRMSFSDKQVNHRRGDFPAVGVGVSYGGGQRAPGNLDHSELNRRALNRLLNRRSIIRIAGFGNRAFQMFAPKLHSFYETELSHLYAENPSLRQNFKGSVFPAITINLGNQVACIPHTDSANLAWGWCVITALGDFDPKRSGHLILWDLGLVVEFPPGSTILIPSAILRHSNVRLQPGESRSSVTQYAAAGLFRWVSNGFVSDKVLKASDPEAFAERDARRTCRWMKGLEMWSKLSDFTSQTE</sequence>